<accession>A0A1Q8EA83</accession>
<evidence type="ECO:0000256" key="1">
    <source>
        <dbReference type="SAM" id="Phobius"/>
    </source>
</evidence>
<protein>
    <submittedName>
        <fullName evidence="2">Uncharacterized protein</fullName>
    </submittedName>
</protein>
<feature type="transmembrane region" description="Helical" evidence="1">
    <location>
        <begin position="151"/>
        <end position="172"/>
    </location>
</feature>
<keyword evidence="1" id="KW-1133">Transmembrane helix</keyword>
<dbReference type="EMBL" id="UHEN01000001">
    <property type="protein sequence ID" value="SUN07797.1"/>
    <property type="molecule type" value="Genomic_DNA"/>
</dbReference>
<feature type="transmembrane region" description="Helical" evidence="1">
    <location>
        <begin position="80"/>
        <end position="103"/>
    </location>
</feature>
<dbReference type="EMBL" id="MSJL01000062">
    <property type="protein sequence ID" value="OLF48701.1"/>
    <property type="molecule type" value="Genomic_DNA"/>
</dbReference>
<feature type="transmembrane region" description="Helical" evidence="1">
    <location>
        <begin position="41"/>
        <end position="68"/>
    </location>
</feature>
<reference evidence="3 5" key="3">
    <citation type="submission" date="2018-06" db="EMBL/GenBank/DDBJ databases">
        <authorList>
            <consortium name="Pathogen Informatics"/>
            <person name="Doyle S."/>
        </authorList>
    </citation>
    <scope>NUCLEOTIDE SEQUENCE [LARGE SCALE GENOMIC DNA]</scope>
    <source>
        <strain evidence="3 5">NCTC12957</strain>
    </source>
</reference>
<reference evidence="2" key="2">
    <citation type="submission" date="2016-12" db="EMBL/GenBank/DDBJ databases">
        <authorList>
            <person name="Song W.-J."/>
            <person name="Kurnit D.M."/>
        </authorList>
    </citation>
    <scope>NUCLEOTIDE SEQUENCE [LARGE SCALE GENOMIC DNA]</scope>
    <source>
        <strain evidence="2">ATCC 51725</strain>
    </source>
</reference>
<keyword evidence="1" id="KW-0812">Transmembrane</keyword>
<evidence type="ECO:0000313" key="3">
    <source>
        <dbReference type="EMBL" id="SUN07797.1"/>
    </source>
</evidence>
<evidence type="ECO:0000313" key="4">
    <source>
        <dbReference type="Proteomes" id="UP000186437"/>
    </source>
</evidence>
<feature type="transmembrane region" description="Helical" evidence="1">
    <location>
        <begin position="178"/>
        <end position="197"/>
    </location>
</feature>
<dbReference type="RefSeq" id="WP_075099927.1">
    <property type="nucleotide sequence ID" value="NZ_UHEN01000001.1"/>
</dbReference>
<keyword evidence="1" id="KW-0472">Membrane</keyword>
<dbReference type="Proteomes" id="UP000255213">
    <property type="component" value="Unassembled WGS sequence"/>
</dbReference>
<name>A0A1Q8EA83_STRAI</name>
<evidence type="ECO:0000313" key="5">
    <source>
        <dbReference type="Proteomes" id="UP000255213"/>
    </source>
</evidence>
<dbReference type="OrthoDB" id="2220475at2"/>
<dbReference type="AlphaFoldDB" id="A0A1Q8EA83"/>
<proteinExistence type="predicted"/>
<organism evidence="2 4">
    <name type="scientific">Streptococcus acidominimus</name>
    <dbReference type="NCBI Taxonomy" id="1326"/>
    <lineage>
        <taxon>Bacteria</taxon>
        <taxon>Bacillati</taxon>
        <taxon>Bacillota</taxon>
        <taxon>Bacilli</taxon>
        <taxon>Lactobacillales</taxon>
        <taxon>Streptococcaceae</taxon>
        <taxon>Streptococcus</taxon>
    </lineage>
</organism>
<gene>
    <name evidence="2" type="ORF">BU200_09550</name>
    <name evidence="3" type="ORF">NCTC12957_01406</name>
</gene>
<sequence>MNHKMKLSRFWRLSLGLLLLGIGQRLIYTGVVSPWARDRGLPVLLLVLSLVALVLGIALLLPLLVWFYKLHRSDKRLTKLVLLYLVSAVLSGLIIGGLGQLLYDHTSFAYDAVRIGVWTMSTIVQSVLKVILCFGLVSIHKNLPIRERRHCLWLPLTGVVSVSIGLVLLNYWLPTVGAVLVSVIDAIVLIFTLYYFIYTRQKSNSDVVNSPC</sequence>
<reference evidence="4" key="1">
    <citation type="submission" date="2016-12" db="EMBL/GenBank/DDBJ databases">
        <authorList>
            <person name="Gulvik C.A."/>
        </authorList>
    </citation>
    <scope>NUCLEOTIDE SEQUENCE [LARGE SCALE GENOMIC DNA]</scope>
    <source>
        <strain evidence="4">ATCC 51725</strain>
    </source>
</reference>
<evidence type="ECO:0000313" key="2">
    <source>
        <dbReference type="EMBL" id="OLF48701.1"/>
    </source>
</evidence>
<dbReference type="Proteomes" id="UP000186437">
    <property type="component" value="Unassembled WGS sequence"/>
</dbReference>
<keyword evidence="4" id="KW-1185">Reference proteome</keyword>
<feature type="transmembrane region" description="Helical" evidence="1">
    <location>
        <begin position="115"/>
        <end position="139"/>
    </location>
</feature>